<dbReference type="InterPro" id="IPR003848">
    <property type="entry name" value="DUF218"/>
</dbReference>
<dbReference type="GO" id="GO:0005886">
    <property type="term" value="C:plasma membrane"/>
    <property type="evidence" value="ECO:0007669"/>
    <property type="project" value="TreeGrafter"/>
</dbReference>
<reference evidence="2" key="1">
    <citation type="journal article" date="2021" name="PeerJ">
        <title>Extensive microbial diversity within the chicken gut microbiome revealed by metagenomics and culture.</title>
        <authorList>
            <person name="Gilroy R."/>
            <person name="Ravi A."/>
            <person name="Getino M."/>
            <person name="Pursley I."/>
            <person name="Horton D.L."/>
            <person name="Alikhan N.F."/>
            <person name="Baker D."/>
            <person name="Gharbi K."/>
            <person name="Hall N."/>
            <person name="Watson M."/>
            <person name="Adriaenssens E.M."/>
            <person name="Foster-Nyarko E."/>
            <person name="Jarju S."/>
            <person name="Secka A."/>
            <person name="Antonio M."/>
            <person name="Oren A."/>
            <person name="Chaudhuri R.R."/>
            <person name="La Ragione R."/>
            <person name="Hildebrand F."/>
            <person name="Pallen M.J."/>
        </authorList>
    </citation>
    <scope>NUCLEOTIDE SEQUENCE</scope>
    <source>
        <strain evidence="2">14324</strain>
    </source>
</reference>
<accession>A0A9D2DR79</accession>
<proteinExistence type="predicted"/>
<evidence type="ECO:0000259" key="1">
    <source>
        <dbReference type="Pfam" id="PF02698"/>
    </source>
</evidence>
<organism evidence="2 3">
    <name type="scientific">Candidatus Blautia faecigallinarum</name>
    <dbReference type="NCBI Taxonomy" id="2838488"/>
    <lineage>
        <taxon>Bacteria</taxon>
        <taxon>Bacillati</taxon>
        <taxon>Bacillota</taxon>
        <taxon>Clostridia</taxon>
        <taxon>Lachnospirales</taxon>
        <taxon>Lachnospiraceae</taxon>
        <taxon>Blautia</taxon>
    </lineage>
</organism>
<feature type="domain" description="DUF218" evidence="1">
    <location>
        <begin position="25"/>
        <end position="170"/>
    </location>
</feature>
<evidence type="ECO:0000313" key="3">
    <source>
        <dbReference type="Proteomes" id="UP000824041"/>
    </source>
</evidence>
<dbReference type="PANTHER" id="PTHR30336">
    <property type="entry name" value="INNER MEMBRANE PROTEIN, PROBABLE PERMEASE"/>
    <property type="match status" value="1"/>
</dbReference>
<dbReference type="EMBL" id="DXBU01000023">
    <property type="protein sequence ID" value="HIZ21549.1"/>
    <property type="molecule type" value="Genomic_DNA"/>
</dbReference>
<dbReference type="PANTHER" id="PTHR30336:SF20">
    <property type="entry name" value="DUF218 DOMAIN-CONTAINING PROTEIN"/>
    <property type="match status" value="1"/>
</dbReference>
<evidence type="ECO:0000313" key="2">
    <source>
        <dbReference type="EMBL" id="HIZ21549.1"/>
    </source>
</evidence>
<dbReference type="InterPro" id="IPR051599">
    <property type="entry name" value="Cell_Envelope_Assoc"/>
</dbReference>
<gene>
    <name evidence="2" type="ORF">IAA21_01955</name>
</gene>
<dbReference type="Pfam" id="PF02698">
    <property type="entry name" value="DUF218"/>
    <property type="match status" value="1"/>
</dbReference>
<dbReference type="Proteomes" id="UP000824041">
    <property type="component" value="Unassembled WGS sequence"/>
</dbReference>
<reference evidence="2" key="2">
    <citation type="submission" date="2021-04" db="EMBL/GenBank/DDBJ databases">
        <authorList>
            <person name="Gilroy R."/>
        </authorList>
    </citation>
    <scope>NUCLEOTIDE SEQUENCE</scope>
    <source>
        <strain evidence="2">14324</strain>
    </source>
</reference>
<name>A0A9D2DR79_9FIRM</name>
<sequence length="196" mass="22352">MDTYEKFLEEMEDFIFPEDEPGKADIIFIPGNGYPQMAERAAELYKAGAAPVLLPSGKYSITAGHFTGVLEKRERYRGAYKTECAFLKDVLIQNGVPQEAVLMEEQATYTYENAKFSRQVTDQAGLLIKKAILCCKSYHARRCLMYYQHVYPETEFLVIPSVVDGISRENWKETQAGTDAVLGEVTRIIRQFTFMM</sequence>
<dbReference type="InterPro" id="IPR014729">
    <property type="entry name" value="Rossmann-like_a/b/a_fold"/>
</dbReference>
<comment type="caution">
    <text evidence="2">The sequence shown here is derived from an EMBL/GenBank/DDBJ whole genome shotgun (WGS) entry which is preliminary data.</text>
</comment>
<dbReference type="CDD" id="cd06259">
    <property type="entry name" value="YdcF-like"/>
    <property type="match status" value="1"/>
</dbReference>
<dbReference type="AlphaFoldDB" id="A0A9D2DR79"/>
<protein>
    <submittedName>
        <fullName evidence="2">YdcF family protein</fullName>
    </submittedName>
</protein>
<dbReference type="Gene3D" id="3.40.50.620">
    <property type="entry name" value="HUPs"/>
    <property type="match status" value="1"/>
</dbReference>